<evidence type="ECO:0000313" key="13">
    <source>
        <dbReference type="Proteomes" id="UP000092154"/>
    </source>
</evidence>
<reference evidence="12 13" key="1">
    <citation type="submission" date="2016-06" db="EMBL/GenBank/DDBJ databases">
        <title>Comparative genomics of the ectomycorrhizal sister species Rhizopogon vinicolor and Rhizopogon vesiculosus (Basidiomycota: Boletales) reveals a divergence of the mating type B locus.</title>
        <authorList>
            <consortium name="DOE Joint Genome Institute"/>
            <person name="Mujic A.B."/>
            <person name="Kuo A."/>
            <person name="Tritt A."/>
            <person name="Lipzen A."/>
            <person name="Chen C."/>
            <person name="Johnson J."/>
            <person name="Sharma A."/>
            <person name="Barry K."/>
            <person name="Grigoriev I.V."/>
            <person name="Spatafora J.W."/>
        </authorList>
    </citation>
    <scope>NUCLEOTIDE SEQUENCE [LARGE SCALE GENOMIC DNA]</scope>
    <source>
        <strain evidence="12 13">AM-OR11-026</strain>
    </source>
</reference>
<dbReference type="Proteomes" id="UP000092154">
    <property type="component" value="Unassembled WGS sequence"/>
</dbReference>
<dbReference type="SMART" id="SM00439">
    <property type="entry name" value="BAH"/>
    <property type="match status" value="1"/>
</dbReference>
<organism evidence="12 13">
    <name type="scientific">Rhizopogon vinicolor AM-OR11-026</name>
    <dbReference type="NCBI Taxonomy" id="1314800"/>
    <lineage>
        <taxon>Eukaryota</taxon>
        <taxon>Fungi</taxon>
        <taxon>Dikarya</taxon>
        <taxon>Basidiomycota</taxon>
        <taxon>Agaricomycotina</taxon>
        <taxon>Agaricomycetes</taxon>
        <taxon>Agaricomycetidae</taxon>
        <taxon>Boletales</taxon>
        <taxon>Suillineae</taxon>
        <taxon>Rhizopogonaceae</taxon>
        <taxon>Rhizopogon</taxon>
    </lineage>
</organism>
<dbReference type="SUPFAM" id="SSF47370">
    <property type="entry name" value="Bromodomain"/>
    <property type="match status" value="2"/>
</dbReference>
<evidence type="ECO:0008006" key="14">
    <source>
        <dbReference type="Google" id="ProtNLM"/>
    </source>
</evidence>
<keyword evidence="4" id="KW-0805">Transcription regulation</keyword>
<feature type="domain" description="BAH" evidence="11">
    <location>
        <begin position="402"/>
        <end position="527"/>
    </location>
</feature>
<dbReference type="CDD" id="cd04369">
    <property type="entry name" value="Bromodomain"/>
    <property type="match status" value="1"/>
</dbReference>
<dbReference type="InterPro" id="IPR001025">
    <property type="entry name" value="BAH_dom"/>
</dbReference>
<comment type="subcellular location">
    <subcellularLocation>
        <location evidence="1">Nucleus</location>
    </subcellularLocation>
</comment>
<dbReference type="SMART" id="SM00297">
    <property type="entry name" value="BROMO"/>
    <property type="match status" value="1"/>
</dbReference>
<feature type="domain" description="Bromo" evidence="10">
    <location>
        <begin position="26"/>
        <end position="96"/>
    </location>
</feature>
<evidence type="ECO:0000256" key="4">
    <source>
        <dbReference type="ARBA" id="ARBA00023015"/>
    </source>
</evidence>
<dbReference type="InParanoid" id="A0A1B7MQF6"/>
<evidence type="ECO:0000256" key="6">
    <source>
        <dbReference type="ARBA" id="ARBA00023163"/>
    </source>
</evidence>
<feature type="region of interest" description="Disordered" evidence="9">
    <location>
        <begin position="717"/>
        <end position="745"/>
    </location>
</feature>
<feature type="region of interest" description="Disordered" evidence="9">
    <location>
        <begin position="570"/>
        <end position="643"/>
    </location>
</feature>
<feature type="compositionally biased region" description="Polar residues" evidence="9">
    <location>
        <begin position="139"/>
        <end position="153"/>
    </location>
</feature>
<dbReference type="GO" id="GO:0006338">
    <property type="term" value="P:chromatin remodeling"/>
    <property type="evidence" value="ECO:0007669"/>
    <property type="project" value="InterPro"/>
</dbReference>
<evidence type="ECO:0000256" key="3">
    <source>
        <dbReference type="ARBA" id="ARBA00022853"/>
    </source>
</evidence>
<evidence type="ECO:0000256" key="1">
    <source>
        <dbReference type="ARBA" id="ARBA00004123"/>
    </source>
</evidence>
<dbReference type="InterPro" id="IPR043151">
    <property type="entry name" value="BAH_sf"/>
</dbReference>
<dbReference type="PANTHER" id="PTHR16062:SF21">
    <property type="entry name" value="CHROMATIN STRUCTURE-REMODELING COMPLEX SUBUNIT RSC1-RELATED"/>
    <property type="match status" value="1"/>
</dbReference>
<evidence type="ECO:0000256" key="8">
    <source>
        <dbReference type="PROSITE-ProRule" id="PRU00035"/>
    </source>
</evidence>
<dbReference type="PANTHER" id="PTHR16062">
    <property type="entry name" value="SWI/SNF-RELATED"/>
    <property type="match status" value="1"/>
</dbReference>
<evidence type="ECO:0000256" key="5">
    <source>
        <dbReference type="ARBA" id="ARBA00023117"/>
    </source>
</evidence>
<dbReference type="Gene3D" id="1.20.920.10">
    <property type="entry name" value="Bromodomain-like"/>
    <property type="match status" value="2"/>
</dbReference>
<keyword evidence="13" id="KW-1185">Reference proteome</keyword>
<keyword evidence="5 8" id="KW-0103">Bromodomain</keyword>
<dbReference type="PROSITE" id="PS51038">
    <property type="entry name" value="BAH"/>
    <property type="match status" value="1"/>
</dbReference>
<evidence type="ECO:0000259" key="11">
    <source>
        <dbReference type="PROSITE" id="PS51038"/>
    </source>
</evidence>
<keyword evidence="7" id="KW-0539">Nucleus</keyword>
<dbReference type="GO" id="GO:0003682">
    <property type="term" value="F:chromatin binding"/>
    <property type="evidence" value="ECO:0007669"/>
    <property type="project" value="InterPro"/>
</dbReference>
<dbReference type="CDD" id="cd04717">
    <property type="entry name" value="BAH_polybromo"/>
    <property type="match status" value="1"/>
</dbReference>
<dbReference type="AlphaFoldDB" id="A0A1B7MQF6"/>
<dbReference type="EMBL" id="KV448560">
    <property type="protein sequence ID" value="OAX34855.1"/>
    <property type="molecule type" value="Genomic_DNA"/>
</dbReference>
<dbReference type="GO" id="GO:0006368">
    <property type="term" value="P:transcription elongation by RNA polymerase II"/>
    <property type="evidence" value="ECO:0007669"/>
    <property type="project" value="TreeGrafter"/>
</dbReference>
<keyword evidence="3" id="KW-0156">Chromatin regulator</keyword>
<gene>
    <name evidence="12" type="ORF">K503DRAFT_868648</name>
</gene>
<dbReference type="InterPro" id="IPR037382">
    <property type="entry name" value="Rsc/polybromo"/>
</dbReference>
<dbReference type="FunCoup" id="A0A1B7MQF6">
    <property type="interactions" value="168"/>
</dbReference>
<protein>
    <recommendedName>
        <fullName evidence="14">Bromodomain-containing protein</fullName>
    </recommendedName>
</protein>
<name>A0A1B7MQF6_9AGAM</name>
<dbReference type="PROSITE" id="PS50014">
    <property type="entry name" value="BROMODOMAIN_2"/>
    <property type="match status" value="1"/>
</dbReference>
<evidence type="ECO:0000256" key="7">
    <source>
        <dbReference type="ARBA" id="ARBA00023242"/>
    </source>
</evidence>
<evidence type="ECO:0000259" key="10">
    <source>
        <dbReference type="PROSITE" id="PS50014"/>
    </source>
</evidence>
<dbReference type="Pfam" id="PF01426">
    <property type="entry name" value="BAH"/>
    <property type="match status" value="1"/>
</dbReference>
<evidence type="ECO:0000256" key="9">
    <source>
        <dbReference type="SAM" id="MobiDB-lite"/>
    </source>
</evidence>
<dbReference type="OrthoDB" id="1742084at2759"/>
<dbReference type="InterPro" id="IPR001487">
    <property type="entry name" value="Bromodomain"/>
</dbReference>
<evidence type="ECO:0000313" key="12">
    <source>
        <dbReference type="EMBL" id="OAX34855.1"/>
    </source>
</evidence>
<dbReference type="GO" id="GO:0016586">
    <property type="term" value="C:RSC-type complex"/>
    <property type="evidence" value="ECO:0007669"/>
    <property type="project" value="InterPro"/>
</dbReference>
<dbReference type="Pfam" id="PF00439">
    <property type="entry name" value="Bromodomain"/>
    <property type="match status" value="1"/>
</dbReference>
<feature type="region of interest" description="Disordered" evidence="9">
    <location>
        <begin position="117"/>
        <end position="153"/>
    </location>
</feature>
<dbReference type="Gene3D" id="2.30.30.490">
    <property type="match status" value="1"/>
</dbReference>
<evidence type="ECO:0000256" key="2">
    <source>
        <dbReference type="ARBA" id="ARBA00022737"/>
    </source>
</evidence>
<dbReference type="STRING" id="1314800.A0A1B7MQF6"/>
<feature type="compositionally biased region" description="Basic and acidic residues" evidence="9">
    <location>
        <begin position="577"/>
        <end position="587"/>
    </location>
</feature>
<sequence>MTITVAQKAAIEEVIEIITAATPPRGKRLLSQLFLTLVDRTEWPEYYEVIPEPRCINSIKANVEKNRYKDPLNAYTDLSLVFWNALFYNEPDSQIATDAQTLKTILETEWQKRSILPVPRISPPPSSAQKVHGVAPTAPAQSSIAQPSTSKTTKLRTTALSTSELQNVKSTLKTSQHLSSPDIEIDVSGMTPDPESHTEDITMGSAAGEEIGGDSEAIVRQLEKSLPRWQGFGELGWISEVSKDRLVEIVLAIESHKDVAGNRLAVAIDAVPEEPTSTDLSYLSPLSLKLIVERVKSHGYESSKDFDLDMARLFEKARRWHTPCTEQYGRVLALQRLYQAITSSTPSPGPPYVSTSNFASIQAGPGTARPVHSVDSGVAGVTAFRVSTKLRTFVDELHYKGWTIRLADWLHLSNPDDPSRPIIGQVFKCWQSDEFAKKGQPGLSVCWYYRPEQTFHPAHTQFMDKEVFKTGLFVDHALEDVIEKIACQFTARHIRGRPRAPFWYPGWPLYVCHSRYNDRERLFVKIKNWSSCVPEEVRKNEDFMPIYPFERLVYPPKVASPFVGTNAVKGPGGIGEPMERAQGEKIEGGGTGRKRARRNVDSEATTTPGVDRNTPAPIPSTAAHSQYSSIQHSPPKSHMQEDARDRTMLAAAGTLTVPPIVDKLPPDTTKHFDRSPDTNELFWFAAPPMNVARTPPPRHSLTYLHFLATKRKNELTTGSDAMDVDGETSSSGSSKRQRTVAPPTVSEILQATLNSASTQHL</sequence>
<keyword evidence="6" id="KW-0804">Transcription</keyword>
<dbReference type="InterPro" id="IPR036427">
    <property type="entry name" value="Bromodomain-like_sf"/>
</dbReference>
<proteinExistence type="predicted"/>
<feature type="compositionally biased region" description="Polar residues" evidence="9">
    <location>
        <begin position="622"/>
        <end position="634"/>
    </location>
</feature>
<dbReference type="PRINTS" id="PR00503">
    <property type="entry name" value="BROMODOMAIN"/>
</dbReference>
<keyword evidence="2" id="KW-0677">Repeat</keyword>
<accession>A0A1B7MQF6</accession>